<protein>
    <submittedName>
        <fullName evidence="2">Uncharacterized protein</fullName>
    </submittedName>
</protein>
<reference evidence="2 3" key="1">
    <citation type="journal article" date="2021" name="Elife">
        <title>Chloroplast acquisition without the gene transfer in kleptoplastic sea slugs, Plakobranchus ocellatus.</title>
        <authorList>
            <person name="Maeda T."/>
            <person name="Takahashi S."/>
            <person name="Yoshida T."/>
            <person name="Shimamura S."/>
            <person name="Takaki Y."/>
            <person name="Nagai Y."/>
            <person name="Toyoda A."/>
            <person name="Suzuki Y."/>
            <person name="Arimoto A."/>
            <person name="Ishii H."/>
            <person name="Satoh N."/>
            <person name="Nishiyama T."/>
            <person name="Hasebe M."/>
            <person name="Maruyama T."/>
            <person name="Minagawa J."/>
            <person name="Obokata J."/>
            <person name="Shigenobu S."/>
        </authorList>
    </citation>
    <scope>NUCLEOTIDE SEQUENCE [LARGE SCALE GENOMIC DNA]</scope>
</reference>
<keyword evidence="3" id="KW-1185">Reference proteome</keyword>
<name>A0AAV4BSW8_9GAST</name>
<proteinExistence type="predicted"/>
<evidence type="ECO:0000313" key="3">
    <source>
        <dbReference type="Proteomes" id="UP000735302"/>
    </source>
</evidence>
<evidence type="ECO:0000256" key="1">
    <source>
        <dbReference type="SAM" id="MobiDB-lite"/>
    </source>
</evidence>
<organism evidence="2 3">
    <name type="scientific">Plakobranchus ocellatus</name>
    <dbReference type="NCBI Taxonomy" id="259542"/>
    <lineage>
        <taxon>Eukaryota</taxon>
        <taxon>Metazoa</taxon>
        <taxon>Spiralia</taxon>
        <taxon>Lophotrochozoa</taxon>
        <taxon>Mollusca</taxon>
        <taxon>Gastropoda</taxon>
        <taxon>Heterobranchia</taxon>
        <taxon>Euthyneura</taxon>
        <taxon>Panpulmonata</taxon>
        <taxon>Sacoglossa</taxon>
        <taxon>Placobranchoidea</taxon>
        <taxon>Plakobranchidae</taxon>
        <taxon>Plakobranchus</taxon>
    </lineage>
</organism>
<sequence length="127" mass="14581">MSSNLVSTPLCQGYPASRGSFGSSGRERAMYENALQYGKKFICGIEYFWQIANLGSKTGQGELRVQRHVKWRYTEIPRPTHKHTRTHKKPEIDKPKFDSFPTSLATEGAEEGGVWMVRNKMRWLEAE</sequence>
<accession>A0AAV4BSW8</accession>
<dbReference type="EMBL" id="BLXT01005502">
    <property type="protein sequence ID" value="GFO23269.1"/>
    <property type="molecule type" value="Genomic_DNA"/>
</dbReference>
<dbReference type="Proteomes" id="UP000735302">
    <property type="component" value="Unassembled WGS sequence"/>
</dbReference>
<feature type="compositionally biased region" description="Basic residues" evidence="1">
    <location>
        <begin position="79"/>
        <end position="88"/>
    </location>
</feature>
<comment type="caution">
    <text evidence="2">The sequence shown here is derived from an EMBL/GenBank/DDBJ whole genome shotgun (WGS) entry which is preliminary data.</text>
</comment>
<feature type="region of interest" description="Disordered" evidence="1">
    <location>
        <begin position="76"/>
        <end position="103"/>
    </location>
</feature>
<dbReference type="AlphaFoldDB" id="A0AAV4BSW8"/>
<gene>
    <name evidence="2" type="ORF">PoB_004977400</name>
</gene>
<evidence type="ECO:0000313" key="2">
    <source>
        <dbReference type="EMBL" id="GFO23269.1"/>
    </source>
</evidence>